<dbReference type="Pfam" id="PF00027">
    <property type="entry name" value="cNMP_binding"/>
    <property type="match status" value="1"/>
</dbReference>
<gene>
    <name evidence="3" type="ORF">J3U88_24165</name>
</gene>
<dbReference type="AlphaFoldDB" id="A0A8J7QP86"/>
<organism evidence="3 4">
    <name type="scientific">Acanthopleuribacter pedis</name>
    <dbReference type="NCBI Taxonomy" id="442870"/>
    <lineage>
        <taxon>Bacteria</taxon>
        <taxon>Pseudomonadati</taxon>
        <taxon>Acidobacteriota</taxon>
        <taxon>Holophagae</taxon>
        <taxon>Acanthopleuribacterales</taxon>
        <taxon>Acanthopleuribacteraceae</taxon>
        <taxon>Acanthopleuribacter</taxon>
    </lineage>
</organism>
<dbReference type="Gene3D" id="2.60.120.10">
    <property type="entry name" value="Jelly Rolls"/>
    <property type="match status" value="1"/>
</dbReference>
<dbReference type="SMART" id="SM00100">
    <property type="entry name" value="cNMP"/>
    <property type="match status" value="1"/>
</dbReference>
<dbReference type="Proteomes" id="UP000664417">
    <property type="component" value="Unassembled WGS sequence"/>
</dbReference>
<evidence type="ECO:0000256" key="1">
    <source>
        <dbReference type="SAM" id="MobiDB-lite"/>
    </source>
</evidence>
<dbReference type="InterPro" id="IPR018490">
    <property type="entry name" value="cNMP-bd_dom_sf"/>
</dbReference>
<protein>
    <submittedName>
        <fullName evidence="3">Cyclic nucleotide-binding domain-containing protein</fullName>
    </submittedName>
</protein>
<sequence length="210" mass="23601">MHKVAFFLGELDAADIHWFLNVGHTLKLPKDSVLIQCGKNIKALYILLEGQLVVRGGAPDHPIIARLSVGEIVGELSFLDHRPPSATVETVQEAEVLAIPRFELEEKLINDQGFAARFYRAIGVLLASRLRKTVSHLGHPQNPPLTAEELGQGMDDDVMESIGIAEGWFDFIMKKLHDESDDHWDQRMEMERQKRKLKESKQNDGKMGVG</sequence>
<dbReference type="CDD" id="cd00038">
    <property type="entry name" value="CAP_ED"/>
    <property type="match status" value="1"/>
</dbReference>
<evidence type="ECO:0000259" key="2">
    <source>
        <dbReference type="PROSITE" id="PS50042"/>
    </source>
</evidence>
<dbReference type="RefSeq" id="WP_207861568.1">
    <property type="nucleotide sequence ID" value="NZ_JAFREP010000025.1"/>
</dbReference>
<name>A0A8J7QP86_9BACT</name>
<comment type="caution">
    <text evidence="3">The sequence shown here is derived from an EMBL/GenBank/DDBJ whole genome shotgun (WGS) entry which is preliminary data.</text>
</comment>
<feature type="domain" description="Cyclic nucleotide-binding" evidence="2">
    <location>
        <begin position="7"/>
        <end position="108"/>
    </location>
</feature>
<dbReference type="PROSITE" id="PS50042">
    <property type="entry name" value="CNMP_BINDING_3"/>
    <property type="match status" value="1"/>
</dbReference>
<evidence type="ECO:0000313" key="4">
    <source>
        <dbReference type="Proteomes" id="UP000664417"/>
    </source>
</evidence>
<dbReference type="InterPro" id="IPR014710">
    <property type="entry name" value="RmlC-like_jellyroll"/>
</dbReference>
<dbReference type="SUPFAM" id="SSF51206">
    <property type="entry name" value="cAMP-binding domain-like"/>
    <property type="match status" value="1"/>
</dbReference>
<reference evidence="3" key="1">
    <citation type="submission" date="2021-03" db="EMBL/GenBank/DDBJ databases">
        <authorList>
            <person name="Wang G."/>
        </authorList>
    </citation>
    <scope>NUCLEOTIDE SEQUENCE</scope>
    <source>
        <strain evidence="3">KCTC 12899</strain>
    </source>
</reference>
<evidence type="ECO:0000313" key="3">
    <source>
        <dbReference type="EMBL" id="MBO1321595.1"/>
    </source>
</evidence>
<keyword evidence="4" id="KW-1185">Reference proteome</keyword>
<dbReference type="EMBL" id="JAFREP010000025">
    <property type="protein sequence ID" value="MBO1321595.1"/>
    <property type="molecule type" value="Genomic_DNA"/>
</dbReference>
<accession>A0A8J7QP86</accession>
<proteinExistence type="predicted"/>
<dbReference type="InterPro" id="IPR000595">
    <property type="entry name" value="cNMP-bd_dom"/>
</dbReference>
<feature type="region of interest" description="Disordered" evidence="1">
    <location>
        <begin position="187"/>
        <end position="210"/>
    </location>
</feature>